<organism evidence="2 3">
    <name type="scientific">Aphis craccivora</name>
    <name type="common">Cowpea aphid</name>
    <dbReference type="NCBI Taxonomy" id="307492"/>
    <lineage>
        <taxon>Eukaryota</taxon>
        <taxon>Metazoa</taxon>
        <taxon>Ecdysozoa</taxon>
        <taxon>Arthropoda</taxon>
        <taxon>Hexapoda</taxon>
        <taxon>Insecta</taxon>
        <taxon>Pterygota</taxon>
        <taxon>Neoptera</taxon>
        <taxon>Paraneoptera</taxon>
        <taxon>Hemiptera</taxon>
        <taxon>Sternorrhyncha</taxon>
        <taxon>Aphidomorpha</taxon>
        <taxon>Aphidoidea</taxon>
        <taxon>Aphididae</taxon>
        <taxon>Aphidini</taxon>
        <taxon>Aphis</taxon>
        <taxon>Aphis</taxon>
    </lineage>
</organism>
<reference evidence="2 3" key="1">
    <citation type="submission" date="2019-08" db="EMBL/GenBank/DDBJ databases">
        <title>Whole genome of Aphis craccivora.</title>
        <authorList>
            <person name="Voronova N.V."/>
            <person name="Shulinski R.S."/>
            <person name="Bandarenka Y.V."/>
            <person name="Zhorov D.G."/>
            <person name="Warner D."/>
        </authorList>
    </citation>
    <scope>NUCLEOTIDE SEQUENCE [LARGE SCALE GENOMIC DNA]</scope>
    <source>
        <strain evidence="2">180601</strain>
        <tissue evidence="2">Whole Body</tissue>
    </source>
</reference>
<evidence type="ECO:0000313" key="3">
    <source>
        <dbReference type="Proteomes" id="UP000478052"/>
    </source>
</evidence>
<evidence type="ECO:0000313" key="2">
    <source>
        <dbReference type="EMBL" id="KAF0755403.1"/>
    </source>
</evidence>
<dbReference type="Proteomes" id="UP000478052">
    <property type="component" value="Unassembled WGS sequence"/>
</dbReference>
<keyword evidence="3" id="KW-1185">Reference proteome</keyword>
<comment type="caution">
    <text evidence="2">The sequence shown here is derived from an EMBL/GenBank/DDBJ whole genome shotgun (WGS) entry which is preliminary data.</text>
</comment>
<sequence>MYLFKILWIFTGSVSLLANECIHTIHLRSDTTFLNIYYDTVKHCEENNVVIPKVIKRKISTRIDYVLNNQYFADTKKEKSYAFEVNYKNLNEEVQILRNIPGVPLVRSYSCERAFLKLSMQMTNNFNYLTMLKGIKGQQQLVSWDIQNENIPGFAMQHHLR</sequence>
<dbReference type="EMBL" id="VUJU01004148">
    <property type="protein sequence ID" value="KAF0755403.1"/>
    <property type="molecule type" value="Genomic_DNA"/>
</dbReference>
<gene>
    <name evidence="2" type="ORF">FWK35_00013571</name>
</gene>
<feature type="chain" id="PRO_5026060092" evidence="1">
    <location>
        <begin position="19"/>
        <end position="161"/>
    </location>
</feature>
<feature type="signal peptide" evidence="1">
    <location>
        <begin position="1"/>
        <end position="18"/>
    </location>
</feature>
<keyword evidence="1" id="KW-0732">Signal</keyword>
<protein>
    <submittedName>
        <fullName evidence="2">Zinc finger MYM-type protein 1-like</fullName>
    </submittedName>
</protein>
<accession>A0A6G0YGE3</accession>
<name>A0A6G0YGE3_APHCR</name>
<dbReference type="AlphaFoldDB" id="A0A6G0YGE3"/>
<proteinExistence type="predicted"/>
<evidence type="ECO:0000256" key="1">
    <source>
        <dbReference type="SAM" id="SignalP"/>
    </source>
</evidence>
<dbReference type="OrthoDB" id="60283at2759"/>